<reference evidence="3" key="1">
    <citation type="submission" date="2019-03" db="EMBL/GenBank/DDBJ databases">
        <authorList>
            <person name="Moriniere L."/>
            <person name="Burlet A."/>
            <person name="Rosenthal E."/>
            <person name="Portier P."/>
            <person name="Lavire C."/>
            <person name="Nesme X."/>
            <person name="Bull C.T."/>
            <person name="Le Saux M."/>
            <person name="Bertolla F."/>
        </authorList>
    </citation>
    <scope>NUCLEOTIDE SEQUENCE</scope>
    <source>
        <strain evidence="3">CFBP2533</strain>
    </source>
</reference>
<protein>
    <recommendedName>
        <fullName evidence="1">RES domain-containing protein</fullName>
    </recommendedName>
</protein>
<sequence length="209" mass="24113">MALSAEKIQVHLLDPNSRPLVRLFRYDGMEWDPPDVKFRKLRVDPPDGFKDQFAVLYTADTLPAVAMECRVLQVSALDDSFKWSKDLAEQYSVVRYAFSEPALFIPIDGNNRDLLGLSWRGGKLDHTYLPFQKAALELHQRFGKIIHGLSWQSYHRHQLGRVYAIWHEHKSTIDLSITSSKPYSKLIDDSEWSDFLNENPGIEQIDKAP</sequence>
<dbReference type="EMBL" id="LR828261">
    <property type="protein sequence ID" value="CAD0347899.1"/>
    <property type="molecule type" value="Genomic_DNA"/>
</dbReference>
<evidence type="ECO:0000313" key="4">
    <source>
        <dbReference type="Proteomes" id="UP000548771"/>
    </source>
</evidence>
<dbReference type="EMBL" id="SMDX01000001">
    <property type="protein sequence ID" value="NMI20336.1"/>
    <property type="molecule type" value="Genomic_DNA"/>
</dbReference>
<dbReference type="InterPro" id="IPR014914">
    <property type="entry name" value="RES_dom"/>
</dbReference>
<dbReference type="RefSeq" id="WP_168956931.1">
    <property type="nucleotide sequence ID" value="NZ_CP103838.1"/>
</dbReference>
<evidence type="ECO:0000313" key="3">
    <source>
        <dbReference type="EMBL" id="NMI20336.1"/>
    </source>
</evidence>
<gene>
    <name evidence="2" type="ORF">CFBP2533_33090</name>
    <name evidence="3" type="ORF">E1J24_00040</name>
</gene>
<dbReference type="AlphaFoldDB" id="A0A6V7E9Q1"/>
<reference evidence="4" key="2">
    <citation type="journal article" date="2020" name="Syst. Appl. Microbiol.">
        <title>Clarifying the taxonomy of the causal agent of bacterial leaf spot of lettuce through a polyphasic approach reveals that Xanthomonas cynarae Trebaol et al. 2000 emend. Timilsina et al. 2019 is a later heterotypic synonym of Xanthomonas hortorum Vauterin et al. 1995.</title>
        <authorList>
            <person name="Moriniere L."/>
            <person name="Burlet A."/>
            <person name="Rosenthal E.R."/>
            <person name="Nesme X."/>
            <person name="Portier P."/>
            <person name="Bull C.T."/>
            <person name="Lavire C."/>
            <person name="Fischer-Le Saux M."/>
            <person name="Bertolla F."/>
        </authorList>
    </citation>
    <scope>NUCLEOTIDE SEQUENCE [LARGE SCALE GENOMIC DNA]</scope>
    <source>
        <strain evidence="4">CFBP2533</strain>
    </source>
</reference>
<evidence type="ECO:0000313" key="2">
    <source>
        <dbReference type="EMBL" id="CAD0347899.1"/>
    </source>
</evidence>
<organism evidence="2">
    <name type="scientific">Xanthomonas hortorum pv. pelargonii</name>
    <dbReference type="NCBI Taxonomy" id="453602"/>
    <lineage>
        <taxon>Bacteria</taxon>
        <taxon>Pseudomonadati</taxon>
        <taxon>Pseudomonadota</taxon>
        <taxon>Gammaproteobacteria</taxon>
        <taxon>Lysobacterales</taxon>
        <taxon>Lysobacteraceae</taxon>
        <taxon>Xanthomonas</taxon>
    </lineage>
</organism>
<evidence type="ECO:0000259" key="1">
    <source>
        <dbReference type="Pfam" id="PF08808"/>
    </source>
</evidence>
<dbReference type="Proteomes" id="UP000548771">
    <property type="component" value="Unassembled WGS sequence"/>
</dbReference>
<feature type="domain" description="RES" evidence="1">
    <location>
        <begin position="52"/>
        <end position="175"/>
    </location>
</feature>
<accession>A0A6V7E9Q1</accession>
<reference evidence="2" key="4">
    <citation type="submission" date="2020-07" db="EMBL/GenBank/DDBJ databases">
        <authorList>
            <person name="Pothier F. J."/>
        </authorList>
    </citation>
    <scope>NUCLEOTIDE SEQUENCE</scope>
    <source>
        <strain evidence="2">CFBP 2533</strain>
    </source>
</reference>
<proteinExistence type="predicted"/>
<reference evidence="3" key="3">
    <citation type="journal article" date="2020" name="Syst. Appl. Microbiol.">
        <title>Clarifying the taxonomy of the causal agent of bacterial leaf spot of lettuce through a polyphasic approach reveals that Xanthomonas cynarae Trebaol et al. 2000 emend. Timilsina et al. 2019 is a later heterotypic synonym of Xanthomonas hortorum Vauterin et al. 1995.</title>
        <authorList>
            <person name="Moriniere L."/>
            <person name="Burlet A."/>
            <person name="Rosenthal E.R."/>
            <person name="Nesme X."/>
            <person name="Portier P."/>
            <person name="Bull C.T."/>
            <person name="Lavire C."/>
            <person name="Fischer-Le Saux M."/>
            <person name="Bertolla F."/>
        </authorList>
    </citation>
    <scope>NUCLEOTIDE SEQUENCE</scope>
    <source>
        <strain evidence="3">CFBP2533</strain>
    </source>
</reference>
<dbReference type="EMBL" id="LR828261">
    <property type="protein sequence ID" value="CAD0347904.1"/>
    <property type="molecule type" value="Genomic_DNA"/>
</dbReference>
<dbReference type="Pfam" id="PF08808">
    <property type="entry name" value="RES"/>
    <property type="match status" value="1"/>
</dbReference>
<name>A0A6V7E9Q1_9XANT</name>